<sequence>MSSYPSHEETFVKIRRLPAAVLLAAALGTAALTGATPASATAQVSSATAQTIVWAGPYATYRKCEEARQYVLTHDPVLFADPCEYSSETPPGFYFLAGF</sequence>
<reference evidence="2" key="2">
    <citation type="submission" date="2023-01" db="EMBL/GenBank/DDBJ databases">
        <authorList>
            <person name="Sun Q."/>
            <person name="Evtushenko L."/>
        </authorList>
    </citation>
    <scope>NUCLEOTIDE SEQUENCE</scope>
    <source>
        <strain evidence="2">VKM Ac-2007</strain>
    </source>
</reference>
<reference evidence="2" key="1">
    <citation type="journal article" date="2014" name="Int. J. Syst. Evol. Microbiol.">
        <title>Complete genome sequence of Corynebacterium casei LMG S-19264T (=DSM 44701T), isolated from a smear-ripened cheese.</title>
        <authorList>
            <consortium name="US DOE Joint Genome Institute (JGI-PGF)"/>
            <person name="Walter F."/>
            <person name="Albersmeier A."/>
            <person name="Kalinowski J."/>
            <person name="Ruckert C."/>
        </authorList>
    </citation>
    <scope>NUCLEOTIDE SEQUENCE</scope>
    <source>
        <strain evidence="2">VKM Ac-2007</strain>
    </source>
</reference>
<proteinExistence type="predicted"/>
<dbReference type="EMBL" id="BSEV01000015">
    <property type="protein sequence ID" value="GLK12206.1"/>
    <property type="molecule type" value="Genomic_DNA"/>
</dbReference>
<dbReference type="Proteomes" id="UP001143474">
    <property type="component" value="Unassembled WGS sequence"/>
</dbReference>
<evidence type="ECO:0000313" key="3">
    <source>
        <dbReference type="Proteomes" id="UP001143474"/>
    </source>
</evidence>
<keyword evidence="3" id="KW-1185">Reference proteome</keyword>
<evidence type="ECO:0000313" key="2">
    <source>
        <dbReference type="EMBL" id="GLK12206.1"/>
    </source>
</evidence>
<comment type="caution">
    <text evidence="2">The sequence shown here is derived from an EMBL/GenBank/DDBJ whole genome shotgun (WGS) entry which is preliminary data.</text>
</comment>
<feature type="signal peptide" evidence="1">
    <location>
        <begin position="1"/>
        <end position="40"/>
    </location>
</feature>
<name>A0A9W6MFF4_9ACTN</name>
<dbReference type="AlphaFoldDB" id="A0A9W6MFF4"/>
<accession>A0A9W6MFF4</accession>
<evidence type="ECO:0000256" key="1">
    <source>
        <dbReference type="SAM" id="SignalP"/>
    </source>
</evidence>
<feature type="chain" id="PRO_5040736388" evidence="1">
    <location>
        <begin position="41"/>
        <end position="99"/>
    </location>
</feature>
<gene>
    <name evidence="2" type="ORF">GCM10017600_56150</name>
</gene>
<organism evidence="2 3">
    <name type="scientific">Streptosporangium carneum</name>
    <dbReference type="NCBI Taxonomy" id="47481"/>
    <lineage>
        <taxon>Bacteria</taxon>
        <taxon>Bacillati</taxon>
        <taxon>Actinomycetota</taxon>
        <taxon>Actinomycetes</taxon>
        <taxon>Streptosporangiales</taxon>
        <taxon>Streptosporangiaceae</taxon>
        <taxon>Streptosporangium</taxon>
    </lineage>
</organism>
<protein>
    <submittedName>
        <fullName evidence="2">Uncharacterized protein</fullName>
    </submittedName>
</protein>
<keyword evidence="1" id="KW-0732">Signal</keyword>